<dbReference type="GO" id="GO:0005777">
    <property type="term" value="C:peroxisome"/>
    <property type="evidence" value="ECO:0007669"/>
    <property type="project" value="UniProtKB-SubCell"/>
</dbReference>
<name>A0A0F9PA79_9ZZZZ</name>
<sequence>MKIEDLNDVIYEKEEKGICTLTFNTPKRRNALSYVSFLEIWTVLDDMEKDKDAKVLIMTGCKEANAFSSGGYFNMKYITSIPSEVMNEIDLMDIAQKKLCVKMWNFNKPIIAAINGLAIGIGITMPLVGADLIYIAEDAWLGFYFVKRAVIPEFSSSFILPFLIGFQKAKEIIYFGDKISAQDAEKLGLVNKVLPPEELIPYVRKQALRLVPPKAPIKAIYRMKQTLHDYYKDAITKTVDLENKGLQDLFKTHDFRAATKSLITKKDPIFKGK</sequence>
<dbReference type="CDD" id="cd06558">
    <property type="entry name" value="crotonase-like"/>
    <property type="match status" value="1"/>
</dbReference>
<comment type="caution">
    <text evidence="4">The sequence shown here is derived from an EMBL/GenBank/DDBJ whole genome shotgun (WGS) entry which is preliminary data.</text>
</comment>
<organism evidence="4">
    <name type="scientific">marine sediment metagenome</name>
    <dbReference type="NCBI Taxonomy" id="412755"/>
    <lineage>
        <taxon>unclassified sequences</taxon>
        <taxon>metagenomes</taxon>
        <taxon>ecological metagenomes</taxon>
    </lineage>
</organism>
<dbReference type="InterPro" id="IPR014748">
    <property type="entry name" value="Enoyl-CoA_hydra_C"/>
</dbReference>
<dbReference type="EMBL" id="LAZR01005693">
    <property type="protein sequence ID" value="KKM97900.1"/>
    <property type="molecule type" value="Genomic_DNA"/>
</dbReference>
<dbReference type="PANTHER" id="PTHR43684:SF1">
    <property type="entry name" value="ENOYL-COA DELTA ISOMERASE 2"/>
    <property type="match status" value="1"/>
</dbReference>
<proteinExistence type="predicted"/>
<evidence type="ECO:0008006" key="5">
    <source>
        <dbReference type="Google" id="ProtNLM"/>
    </source>
</evidence>
<dbReference type="GO" id="GO:0004165">
    <property type="term" value="F:delta(3)-delta(2)-enoyl-CoA isomerase activity"/>
    <property type="evidence" value="ECO:0007669"/>
    <property type="project" value="UniProtKB-ARBA"/>
</dbReference>
<evidence type="ECO:0000256" key="2">
    <source>
        <dbReference type="ARBA" id="ARBA00023140"/>
    </source>
</evidence>
<reference evidence="4" key="1">
    <citation type="journal article" date="2015" name="Nature">
        <title>Complex archaea that bridge the gap between prokaryotes and eukaryotes.</title>
        <authorList>
            <person name="Spang A."/>
            <person name="Saw J.H."/>
            <person name="Jorgensen S.L."/>
            <person name="Zaremba-Niedzwiedzka K."/>
            <person name="Martijn J."/>
            <person name="Lind A.E."/>
            <person name="van Eijk R."/>
            <person name="Schleper C."/>
            <person name="Guy L."/>
            <person name="Ettema T.J."/>
        </authorList>
    </citation>
    <scope>NUCLEOTIDE SEQUENCE</scope>
</reference>
<evidence type="ECO:0000256" key="1">
    <source>
        <dbReference type="ARBA" id="ARBA00004275"/>
    </source>
</evidence>
<dbReference type="Gene3D" id="3.90.226.10">
    <property type="entry name" value="2-enoyl-CoA Hydratase, Chain A, domain 1"/>
    <property type="match status" value="1"/>
</dbReference>
<dbReference type="PANTHER" id="PTHR43684">
    <property type="match status" value="1"/>
</dbReference>
<evidence type="ECO:0000313" key="4">
    <source>
        <dbReference type="EMBL" id="KKM97900.1"/>
    </source>
</evidence>
<dbReference type="InterPro" id="IPR029045">
    <property type="entry name" value="ClpP/crotonase-like_dom_sf"/>
</dbReference>
<dbReference type="Pfam" id="PF00378">
    <property type="entry name" value="ECH_1"/>
    <property type="match status" value="1"/>
</dbReference>
<dbReference type="Gene3D" id="1.10.12.10">
    <property type="entry name" value="Lyase 2-enoyl-coa Hydratase, Chain A, domain 2"/>
    <property type="match status" value="1"/>
</dbReference>
<dbReference type="InterPro" id="IPR001753">
    <property type="entry name" value="Enoyl-CoA_hydra/iso"/>
</dbReference>
<dbReference type="SUPFAM" id="SSF52096">
    <property type="entry name" value="ClpP/crotonase"/>
    <property type="match status" value="1"/>
</dbReference>
<protein>
    <recommendedName>
        <fullName evidence="5">Enoyl-CoA hydratase</fullName>
    </recommendedName>
</protein>
<evidence type="ECO:0000256" key="3">
    <source>
        <dbReference type="ARBA" id="ARBA00023235"/>
    </source>
</evidence>
<gene>
    <name evidence="4" type="ORF">LCGC14_1163360</name>
</gene>
<dbReference type="InterPro" id="IPR051053">
    <property type="entry name" value="ECH/Chromodomain_protein"/>
</dbReference>
<keyword evidence="3" id="KW-0413">Isomerase</keyword>
<dbReference type="AlphaFoldDB" id="A0A0F9PA79"/>
<keyword evidence="2" id="KW-0576">Peroxisome</keyword>
<comment type="subcellular location">
    <subcellularLocation>
        <location evidence="1">Peroxisome</location>
    </subcellularLocation>
</comment>
<accession>A0A0F9PA79</accession>